<organism evidence="1">
    <name type="scientific">Oryza brachyantha</name>
    <name type="common">malo sina</name>
    <dbReference type="NCBI Taxonomy" id="4533"/>
    <lineage>
        <taxon>Eukaryota</taxon>
        <taxon>Viridiplantae</taxon>
        <taxon>Streptophyta</taxon>
        <taxon>Embryophyta</taxon>
        <taxon>Tracheophyta</taxon>
        <taxon>Spermatophyta</taxon>
        <taxon>Magnoliopsida</taxon>
        <taxon>Liliopsida</taxon>
        <taxon>Poales</taxon>
        <taxon>Poaceae</taxon>
        <taxon>BOP clade</taxon>
        <taxon>Oryzoideae</taxon>
        <taxon>Oryzeae</taxon>
        <taxon>Oryzinae</taxon>
        <taxon>Oryza</taxon>
    </lineage>
</organism>
<dbReference type="AlphaFoldDB" id="J3MWX0"/>
<protein>
    <submittedName>
        <fullName evidence="1">Uncharacterized protein</fullName>
    </submittedName>
</protein>
<dbReference type="HOGENOM" id="CLU_2779932_0_0_1"/>
<reference evidence="1" key="1">
    <citation type="journal article" date="2013" name="Nat. Commun.">
        <title>Whole-genome sequencing of Oryza brachyantha reveals mechanisms underlying Oryza genome evolution.</title>
        <authorList>
            <person name="Chen J."/>
            <person name="Huang Q."/>
            <person name="Gao D."/>
            <person name="Wang J."/>
            <person name="Lang Y."/>
            <person name="Liu T."/>
            <person name="Li B."/>
            <person name="Bai Z."/>
            <person name="Luis Goicoechea J."/>
            <person name="Liang C."/>
            <person name="Chen C."/>
            <person name="Zhang W."/>
            <person name="Sun S."/>
            <person name="Liao Y."/>
            <person name="Zhang X."/>
            <person name="Yang L."/>
            <person name="Song C."/>
            <person name="Wang M."/>
            <person name="Shi J."/>
            <person name="Liu G."/>
            <person name="Liu J."/>
            <person name="Zhou H."/>
            <person name="Zhou W."/>
            <person name="Yu Q."/>
            <person name="An N."/>
            <person name="Chen Y."/>
            <person name="Cai Q."/>
            <person name="Wang B."/>
            <person name="Liu B."/>
            <person name="Min J."/>
            <person name="Huang Y."/>
            <person name="Wu H."/>
            <person name="Li Z."/>
            <person name="Zhang Y."/>
            <person name="Yin Y."/>
            <person name="Song W."/>
            <person name="Jiang J."/>
            <person name="Jackson S.A."/>
            <person name="Wing R.A."/>
            <person name="Wang J."/>
            <person name="Chen M."/>
        </authorList>
    </citation>
    <scope>NUCLEOTIDE SEQUENCE [LARGE SCALE GENOMIC DNA]</scope>
    <source>
        <strain evidence="1">cv. IRGC 101232</strain>
    </source>
</reference>
<keyword evidence="2" id="KW-1185">Reference proteome</keyword>
<sequence>MGGGRRRGMGMGGGALTWCAGAVDGGEEEANGGGAWLRFHPSYRGVLQRLNKFFVCVFVSVSTDGQVQL</sequence>
<dbReference type="Proteomes" id="UP000006038">
    <property type="component" value="Chromosome 9"/>
</dbReference>
<dbReference type="EnsemblPlants" id="OB09G14990.1">
    <property type="protein sequence ID" value="OB09G14990.1"/>
    <property type="gene ID" value="OB09G14990"/>
</dbReference>
<dbReference type="Gramene" id="OB09G14990.1">
    <property type="protein sequence ID" value="OB09G14990.1"/>
    <property type="gene ID" value="OB09G14990"/>
</dbReference>
<reference evidence="1" key="2">
    <citation type="submission" date="2013-04" db="UniProtKB">
        <authorList>
            <consortium name="EnsemblPlants"/>
        </authorList>
    </citation>
    <scope>IDENTIFICATION</scope>
</reference>
<evidence type="ECO:0000313" key="2">
    <source>
        <dbReference type="Proteomes" id="UP000006038"/>
    </source>
</evidence>
<name>J3MWX0_ORYBR</name>
<accession>J3MWX0</accession>
<proteinExistence type="predicted"/>
<evidence type="ECO:0000313" key="1">
    <source>
        <dbReference type="EnsemblPlants" id="OB09G14990.1"/>
    </source>
</evidence>